<proteinExistence type="inferred from homology"/>
<dbReference type="GO" id="GO:0047617">
    <property type="term" value="F:fatty acyl-CoA hydrolase activity"/>
    <property type="evidence" value="ECO:0007669"/>
    <property type="project" value="TreeGrafter"/>
</dbReference>
<reference evidence="6" key="1">
    <citation type="submission" date="2003-08" db="EMBL/GenBank/DDBJ databases">
        <authorList>
            <person name="Birren B."/>
            <person name="Nusbaum C."/>
            <person name="Abebe A."/>
            <person name="Abouelleil A."/>
            <person name="Adekoya E."/>
            <person name="Ait-zahra M."/>
            <person name="Allen N."/>
            <person name="Allen T."/>
            <person name="An P."/>
            <person name="Anderson M."/>
            <person name="Anderson S."/>
            <person name="Arachchi H."/>
            <person name="Armbruster J."/>
            <person name="Bachantsang P."/>
            <person name="Baldwin J."/>
            <person name="Barry A."/>
            <person name="Bayul T."/>
            <person name="Blitshsteyn B."/>
            <person name="Bloom T."/>
            <person name="Blye J."/>
            <person name="Boguslavskiy L."/>
            <person name="Borowsky M."/>
            <person name="Boukhgalter B."/>
            <person name="Brunache A."/>
            <person name="Butler J."/>
            <person name="Calixte N."/>
            <person name="Calvo S."/>
            <person name="Camarata J."/>
            <person name="Campo K."/>
            <person name="Chang J."/>
            <person name="Cheshatsang Y."/>
            <person name="Citroen M."/>
            <person name="Collymore A."/>
            <person name="Considine T."/>
            <person name="Cook A."/>
            <person name="Cooke P."/>
            <person name="Corum B."/>
            <person name="Cuomo C."/>
            <person name="David R."/>
            <person name="Dawoe T."/>
            <person name="Degray S."/>
            <person name="Dodge S."/>
            <person name="Dooley K."/>
            <person name="Dorje P."/>
            <person name="Dorjee K."/>
            <person name="Dorris L."/>
            <person name="Duffey N."/>
            <person name="Dupes A."/>
            <person name="Elkins T."/>
            <person name="Engels R."/>
            <person name="Erickson J."/>
            <person name="Farina A."/>
            <person name="Faro S."/>
            <person name="Ferreira P."/>
            <person name="Fischer H."/>
            <person name="Fitzgerald M."/>
            <person name="Foley K."/>
            <person name="Gage D."/>
            <person name="Galagan J."/>
            <person name="Gearin G."/>
            <person name="Gnerre S."/>
            <person name="Gnirke A."/>
            <person name="Goyette A."/>
            <person name="Graham J."/>
            <person name="Grandbois E."/>
            <person name="Gyaltsen K."/>
            <person name="Hafez N."/>
            <person name="Hagopian D."/>
            <person name="Hagos B."/>
            <person name="Hall J."/>
            <person name="Hatcher B."/>
            <person name="Heller A."/>
            <person name="Higgins H."/>
            <person name="Honan T."/>
            <person name="Horn A."/>
            <person name="Houde N."/>
            <person name="Hughes L."/>
            <person name="Hulme W."/>
            <person name="Husby E."/>
            <person name="Iliev I."/>
            <person name="Jaffe D."/>
            <person name="Jones C."/>
            <person name="Kamal M."/>
            <person name="Kamat A."/>
            <person name="Kamvysselis M."/>
            <person name="Karlsson E."/>
            <person name="Kells C."/>
            <person name="Kieu A."/>
            <person name="Kisner P."/>
            <person name="Kodira C."/>
            <person name="Kulbokas E."/>
            <person name="Labutti K."/>
            <person name="Lama D."/>
            <person name="Landers T."/>
            <person name="Leger J."/>
            <person name="Levine S."/>
            <person name="Lewis D."/>
            <person name="Lewis T."/>
            <person name="Lindblad-toh K."/>
            <person name="Liu X."/>
            <person name="Lokyitsang T."/>
            <person name="Lokyitsang Y."/>
            <person name="Lucien O."/>
            <person name="Lui A."/>
            <person name="Ma L.J."/>
            <person name="Mabbitt R."/>
            <person name="Macdonald J."/>
            <person name="Maclean C."/>
            <person name="Major J."/>
            <person name="Manning J."/>
            <person name="Marabella R."/>
            <person name="Maru K."/>
            <person name="Matthews C."/>
            <person name="Mauceli E."/>
            <person name="Mccarthy M."/>
            <person name="Mcdonough S."/>
            <person name="Mcghee T."/>
            <person name="Meldrim J."/>
            <person name="Meneus L."/>
            <person name="Mesirov J."/>
            <person name="Mihalev A."/>
            <person name="Mihova T."/>
            <person name="Mikkelsen T."/>
            <person name="Mlenga V."/>
            <person name="Moru K."/>
            <person name="Mozes J."/>
            <person name="Mulrain L."/>
            <person name="Munson G."/>
            <person name="Naylor J."/>
            <person name="Newes C."/>
            <person name="Nguyen C."/>
            <person name="Nguyen N."/>
            <person name="Nguyen T."/>
            <person name="Nicol R."/>
            <person name="Nielsen C."/>
            <person name="Nizzari M."/>
            <person name="Norbu C."/>
            <person name="Norbu N."/>
            <person name="O'donnell P."/>
            <person name="Okoawo O."/>
            <person name="O'leary S."/>
            <person name="Omotosho B."/>
            <person name="O'neill K."/>
            <person name="Osman S."/>
            <person name="Parker S."/>
            <person name="Perrin D."/>
            <person name="Phunkhang P."/>
            <person name="Piqani B."/>
            <person name="Purcell S."/>
            <person name="Rachupka T."/>
            <person name="Ramasamy U."/>
            <person name="Rameau R."/>
            <person name="Ray V."/>
            <person name="Raymond C."/>
            <person name="Retta R."/>
            <person name="Richardson S."/>
            <person name="Rise C."/>
            <person name="Rodriguez J."/>
            <person name="Rogers J."/>
            <person name="Rogov P."/>
            <person name="Rutman M."/>
            <person name="Schupbach R."/>
            <person name="Seaman C."/>
            <person name="Settipalli S."/>
            <person name="Sharpe T."/>
            <person name="Sheridan J."/>
            <person name="Sherpa N."/>
            <person name="Shi J."/>
            <person name="Smirnov S."/>
            <person name="Smith C."/>
            <person name="Sougnez C."/>
            <person name="Spencer B."/>
            <person name="Stalker J."/>
            <person name="Stange-thomann N."/>
            <person name="Stavropoulos S."/>
            <person name="Stetson K."/>
            <person name="Stone C."/>
            <person name="Stone S."/>
            <person name="Stubbs M."/>
            <person name="Talamas J."/>
            <person name="Tchuinga P."/>
            <person name="Tenzing P."/>
            <person name="Tesfaye S."/>
            <person name="Theodore J."/>
            <person name="Thoulutsang Y."/>
            <person name="Topham K."/>
            <person name="Towey S."/>
            <person name="Tsamla T."/>
            <person name="Tsomo N."/>
            <person name="Vallee D."/>
            <person name="Vassiliev H."/>
            <person name="Venkataraman V."/>
            <person name="Vinson J."/>
            <person name="Vo A."/>
            <person name="Wade C."/>
            <person name="Wang S."/>
            <person name="Wangchuk T."/>
            <person name="Wangdi T."/>
            <person name="Whittaker C."/>
            <person name="Wilkinson J."/>
            <person name="Wu Y."/>
            <person name="Wyman D."/>
            <person name="Yadav S."/>
            <person name="Yang S."/>
            <person name="Yang X."/>
            <person name="Yeager S."/>
            <person name="Yee E."/>
            <person name="Young G."/>
            <person name="Zainoun J."/>
            <person name="Zembeck L."/>
            <person name="Zimmer A."/>
            <person name="Zody M."/>
            <person name="Lander E."/>
        </authorList>
    </citation>
    <scope>NUCLEOTIDE SEQUENCE [LARGE SCALE GENOMIC DNA]</scope>
</reference>
<dbReference type="Gene3D" id="2.60.40.2240">
    <property type="entry name" value="Acyl-CoA thioester hydrolase/BAAT N-terminal domain"/>
    <property type="match status" value="1"/>
</dbReference>
<dbReference type="PIRSF" id="PIRSF016521">
    <property type="entry name" value="Acyl-CoA_hydro"/>
    <property type="match status" value="1"/>
</dbReference>
<dbReference type="InterPro" id="IPR006862">
    <property type="entry name" value="Thio_Ohase/aa_AcTrfase"/>
</dbReference>
<organism evidence="5 6">
    <name type="scientific">Ciona savignyi</name>
    <name type="common">Pacific transparent sea squirt</name>
    <dbReference type="NCBI Taxonomy" id="51511"/>
    <lineage>
        <taxon>Eukaryota</taxon>
        <taxon>Metazoa</taxon>
        <taxon>Chordata</taxon>
        <taxon>Tunicata</taxon>
        <taxon>Ascidiacea</taxon>
        <taxon>Phlebobranchia</taxon>
        <taxon>Cionidae</taxon>
        <taxon>Ciona</taxon>
    </lineage>
</organism>
<reference evidence="5" key="3">
    <citation type="submission" date="2025-09" db="UniProtKB">
        <authorList>
            <consortium name="Ensembl"/>
        </authorList>
    </citation>
    <scope>IDENTIFICATION</scope>
</reference>
<sequence length="407" mass="46011">KQKKTQVSIIFYRIPGLDANTNVTLHARTRLTKKCFYESYSQYQVPASGILDLEKEPSIGGSYIGVEPMGFLWSMEGKADREEDIVRLFHRDVTVPQNIDLKAYAGLWDREPRNKLAAETTIQRMYMAPGVRRIDVRENGLVATLFLPKGNKPFPGVITIFGGYPGLLEYKAALLASNGFAALGLAYYGTDGLPKKLTHTLDLEYFENAVKFMTSHEYVSGAVGIVAICRGGSIALAMAACLKDIRCVVAVNNGLLNFMSDIKYKNELWPAFPLNLVPQKELELRKYFKIPPGEKIENTPSFFPFHTRKDISYLFIGGMDDKCIPTEMYLEETQRLLKIAGHGDYVITRYPKAGHLLEPPYAVHTLSSFQPGHPFNFTLAWGGHKEEHCKAQEEWWIEQLKFLRSKL</sequence>
<dbReference type="Pfam" id="PF04775">
    <property type="entry name" value="Bile_Hydr_Trans"/>
    <property type="match status" value="1"/>
</dbReference>
<evidence type="ECO:0000259" key="3">
    <source>
        <dbReference type="Pfam" id="PF04775"/>
    </source>
</evidence>
<feature type="domain" description="BAAT/Acyl-CoA thioester hydrolase C-terminal" evidence="4">
    <location>
        <begin position="202"/>
        <end position="407"/>
    </location>
</feature>
<evidence type="ECO:0008006" key="7">
    <source>
        <dbReference type="Google" id="ProtNLM"/>
    </source>
</evidence>
<comment type="similarity">
    <text evidence="1">Belongs to the C/M/P thioester hydrolase family.</text>
</comment>
<dbReference type="STRING" id="51511.ENSCSAVP00000000110"/>
<feature type="active site" description="Charge relay system" evidence="2">
    <location>
        <position position="355"/>
    </location>
</feature>
<dbReference type="InParanoid" id="H2Y462"/>
<dbReference type="HOGENOM" id="CLU_029849_4_0_1"/>
<dbReference type="InterPro" id="IPR014940">
    <property type="entry name" value="BAAT_C"/>
</dbReference>
<dbReference type="Gene3D" id="3.40.50.1820">
    <property type="entry name" value="alpha/beta hydrolase"/>
    <property type="match status" value="1"/>
</dbReference>
<accession>H2Y462</accession>
<name>H2Y462_CIOSA</name>
<dbReference type="GO" id="GO:0006637">
    <property type="term" value="P:acyl-CoA metabolic process"/>
    <property type="evidence" value="ECO:0007669"/>
    <property type="project" value="InterPro"/>
</dbReference>
<dbReference type="PANTHER" id="PTHR10824">
    <property type="entry name" value="ACYL-COENZYME A THIOESTERASE-RELATED"/>
    <property type="match status" value="1"/>
</dbReference>
<reference evidence="5" key="2">
    <citation type="submission" date="2025-08" db="UniProtKB">
        <authorList>
            <consortium name="Ensembl"/>
        </authorList>
    </citation>
    <scope>IDENTIFICATION</scope>
</reference>
<dbReference type="AlphaFoldDB" id="H2Y462"/>
<dbReference type="InterPro" id="IPR029058">
    <property type="entry name" value="AB_hydrolase_fold"/>
</dbReference>
<feature type="domain" description="Acyl-CoA thioester hydrolase/bile acid-CoA amino acid N-acetyltransferase" evidence="3">
    <location>
        <begin position="13"/>
        <end position="138"/>
    </location>
</feature>
<evidence type="ECO:0000259" key="4">
    <source>
        <dbReference type="Pfam" id="PF08840"/>
    </source>
</evidence>
<dbReference type="PANTHER" id="PTHR10824:SF4">
    <property type="entry name" value="ACYL-COENZYME A THIOESTERASE 1-LIKE"/>
    <property type="match status" value="1"/>
</dbReference>
<dbReference type="GeneTree" id="ENSGT01010000222336"/>
<evidence type="ECO:0000313" key="6">
    <source>
        <dbReference type="Proteomes" id="UP000007875"/>
    </source>
</evidence>
<dbReference type="Ensembl" id="ENSCSAVT00000000111.1">
    <property type="protein sequence ID" value="ENSCSAVP00000000110.1"/>
    <property type="gene ID" value="ENSCSAVG00000000054.1"/>
</dbReference>
<dbReference type="InterPro" id="IPR016662">
    <property type="entry name" value="Acyl-CoA_thioEstase_long-chain"/>
</dbReference>
<evidence type="ECO:0000256" key="1">
    <source>
        <dbReference type="ARBA" id="ARBA00006538"/>
    </source>
</evidence>
<dbReference type="eggNOG" id="ENOG502QQ8Z">
    <property type="taxonomic scope" value="Eukaryota"/>
</dbReference>
<dbReference type="SUPFAM" id="SSF53474">
    <property type="entry name" value="alpha/beta-Hydrolases"/>
    <property type="match status" value="1"/>
</dbReference>
<dbReference type="OMA" id="ISKPHAM"/>
<keyword evidence="6" id="KW-1185">Reference proteome</keyword>
<dbReference type="GO" id="GO:0006631">
    <property type="term" value="P:fatty acid metabolic process"/>
    <property type="evidence" value="ECO:0007669"/>
    <property type="project" value="TreeGrafter"/>
</dbReference>
<dbReference type="Pfam" id="PF08840">
    <property type="entry name" value="BAAT_C"/>
    <property type="match status" value="1"/>
</dbReference>
<evidence type="ECO:0000256" key="2">
    <source>
        <dbReference type="PIRSR" id="PIRSR016521-1"/>
    </source>
</evidence>
<dbReference type="InterPro" id="IPR042490">
    <property type="entry name" value="Thio_Ohase/BAAT_N"/>
</dbReference>
<protein>
    <recommendedName>
        <fullName evidence="7">Bile acid-CoA:amino acid N-acyltransferase</fullName>
    </recommendedName>
</protein>
<feature type="active site" description="Charge relay system" evidence="2">
    <location>
        <position position="229"/>
    </location>
</feature>
<dbReference type="Proteomes" id="UP000007875">
    <property type="component" value="Unassembled WGS sequence"/>
</dbReference>
<feature type="active site" description="Charge relay system" evidence="2">
    <location>
        <position position="321"/>
    </location>
</feature>
<evidence type="ECO:0000313" key="5">
    <source>
        <dbReference type="Ensembl" id="ENSCSAVP00000000110.1"/>
    </source>
</evidence>